<gene>
    <name evidence="3" type="ORF">CVM73_23825</name>
</gene>
<evidence type="ECO:0000313" key="3">
    <source>
        <dbReference type="EMBL" id="PJG52914.1"/>
    </source>
</evidence>
<feature type="domain" description="Inner membrane protein YgaP-like transmembrane" evidence="2">
    <location>
        <begin position="10"/>
        <end position="70"/>
    </location>
</feature>
<keyword evidence="1" id="KW-0812">Transmembrane</keyword>
<keyword evidence="1" id="KW-0472">Membrane</keyword>
<keyword evidence="1" id="KW-1133">Transmembrane helix</keyword>
<dbReference type="Proteomes" id="UP000231194">
    <property type="component" value="Unassembled WGS sequence"/>
</dbReference>
<sequence>MSEDAMAFYRKNIGGLHQAMRIALGAAVAGAALIYLAGTVAWLVALGGAGFALTGLVGYCPMCAMAGIGRGDMS</sequence>
<feature type="transmembrane region" description="Helical" evidence="1">
    <location>
        <begin position="21"/>
        <end position="45"/>
    </location>
</feature>
<keyword evidence="4" id="KW-1185">Reference proteome</keyword>
<dbReference type="EMBL" id="PGVG01000021">
    <property type="protein sequence ID" value="PJG52914.1"/>
    <property type="molecule type" value="Genomic_DNA"/>
</dbReference>
<name>A0A2M8R520_9BRAD</name>
<reference evidence="3 4" key="1">
    <citation type="submission" date="2017-11" db="EMBL/GenBank/DDBJ databases">
        <title>Bradyrhizobium forestalis sp. nov., an efficient nitrogen-fixing bacterium isolated from nodules of forest legume species in the Amazon.</title>
        <authorList>
            <person name="Costa E.M."/>
            <person name="Guimaraes A."/>
            <person name="Carvalho T.S."/>
            <person name="Rodrigues T.L."/>
            <person name="Ribeiro P.R.A."/>
            <person name="Lebbe L."/>
            <person name="Willems A."/>
            <person name="Moreira F.M.S."/>
        </authorList>
    </citation>
    <scope>NUCLEOTIDE SEQUENCE [LARGE SCALE GENOMIC DNA]</scope>
    <source>
        <strain evidence="3 4">INPA54B</strain>
    </source>
</reference>
<protein>
    <submittedName>
        <fullName evidence="3">DUF2892 domain-containing protein</fullName>
    </submittedName>
</protein>
<evidence type="ECO:0000259" key="2">
    <source>
        <dbReference type="Pfam" id="PF11127"/>
    </source>
</evidence>
<comment type="caution">
    <text evidence="3">The sequence shown here is derived from an EMBL/GenBank/DDBJ whole genome shotgun (WGS) entry which is preliminary data.</text>
</comment>
<organism evidence="3 4">
    <name type="scientific">Bradyrhizobium forestalis</name>
    <dbReference type="NCBI Taxonomy" id="1419263"/>
    <lineage>
        <taxon>Bacteria</taxon>
        <taxon>Pseudomonadati</taxon>
        <taxon>Pseudomonadota</taxon>
        <taxon>Alphaproteobacteria</taxon>
        <taxon>Hyphomicrobiales</taxon>
        <taxon>Nitrobacteraceae</taxon>
        <taxon>Bradyrhizobium</taxon>
    </lineage>
</organism>
<accession>A0A2M8R520</accession>
<feature type="transmembrane region" description="Helical" evidence="1">
    <location>
        <begin position="51"/>
        <end position="69"/>
    </location>
</feature>
<dbReference type="Pfam" id="PF11127">
    <property type="entry name" value="YgaP-like_TM"/>
    <property type="match status" value="1"/>
</dbReference>
<evidence type="ECO:0000256" key="1">
    <source>
        <dbReference type="SAM" id="Phobius"/>
    </source>
</evidence>
<evidence type="ECO:0000313" key="4">
    <source>
        <dbReference type="Proteomes" id="UP000231194"/>
    </source>
</evidence>
<proteinExistence type="predicted"/>
<dbReference type="AlphaFoldDB" id="A0A2M8R520"/>
<dbReference type="InterPro" id="IPR021309">
    <property type="entry name" value="YgaP-like_TM"/>
</dbReference>